<evidence type="ECO:0000313" key="1">
    <source>
        <dbReference type="EMBL" id="THF33880.1"/>
    </source>
</evidence>
<comment type="caution">
    <text evidence="1">The sequence shown here is derived from an EMBL/GenBank/DDBJ whole genome shotgun (WGS) entry which is preliminary data.</text>
</comment>
<reference evidence="1 2" key="1">
    <citation type="submission" date="2019-04" db="EMBL/GenBank/DDBJ databases">
        <title>Draft genome sequence of Pseudomonas sp. M7D1 isolated from rhizosphere of plant the flowery desert.</title>
        <authorList>
            <person name="Poblete-Morales M."/>
            <person name="Plaza N."/>
            <person name="Corsini G."/>
            <person name="Silva E."/>
        </authorList>
    </citation>
    <scope>NUCLEOTIDE SEQUENCE [LARGE SCALE GENOMIC DNA]</scope>
    <source>
        <strain evidence="1 2">M7D1</strain>
    </source>
</reference>
<dbReference type="Proteomes" id="UP000310574">
    <property type="component" value="Unassembled WGS sequence"/>
</dbReference>
<gene>
    <name evidence="1" type="ORF">E5170_06210</name>
</gene>
<sequence>MNAQGCYLKEEQEKAASGKPQVKSGTRTASNLAACRLPLAACCDRSHALRGNASRDAPRPVTRSVTGCIPTRSVGTISTGSNFLVQLTAFLFEPLGLLS</sequence>
<dbReference type="AlphaFoldDB" id="A0AAQ2I1T9"/>
<organism evidence="1 2">
    <name type="scientific">Pseudomonas atacamensis</name>
    <dbReference type="NCBI Taxonomy" id="2565368"/>
    <lineage>
        <taxon>Bacteria</taxon>
        <taxon>Pseudomonadati</taxon>
        <taxon>Pseudomonadota</taxon>
        <taxon>Gammaproteobacteria</taxon>
        <taxon>Pseudomonadales</taxon>
        <taxon>Pseudomonadaceae</taxon>
        <taxon>Pseudomonas</taxon>
    </lineage>
</organism>
<proteinExistence type="predicted"/>
<dbReference type="EMBL" id="SSBS01000002">
    <property type="protein sequence ID" value="THF33880.1"/>
    <property type="molecule type" value="Genomic_DNA"/>
</dbReference>
<protein>
    <submittedName>
        <fullName evidence="1">Uncharacterized protein</fullName>
    </submittedName>
</protein>
<accession>A0AAQ2I1T9</accession>
<evidence type="ECO:0000313" key="2">
    <source>
        <dbReference type="Proteomes" id="UP000310574"/>
    </source>
</evidence>
<name>A0AAQ2I1T9_9PSED</name>